<dbReference type="GO" id="GO:0016787">
    <property type="term" value="F:hydrolase activity"/>
    <property type="evidence" value="ECO:0007669"/>
    <property type="project" value="UniProtKB-KW"/>
</dbReference>
<dbReference type="Proteomes" id="UP001596435">
    <property type="component" value="Unassembled WGS sequence"/>
</dbReference>
<dbReference type="RefSeq" id="WP_380230324.1">
    <property type="nucleotide sequence ID" value="NZ_JBHSVH010000002.1"/>
</dbReference>
<name>A0ABW2FMF0_9ACTN</name>
<dbReference type="InterPro" id="IPR018114">
    <property type="entry name" value="TRYPSIN_HIS"/>
</dbReference>
<proteinExistence type="predicted"/>
<dbReference type="InterPro" id="IPR043504">
    <property type="entry name" value="Peptidase_S1_PA_chymotrypsin"/>
</dbReference>
<dbReference type="InterPro" id="IPR009003">
    <property type="entry name" value="Peptidase_S1_PA"/>
</dbReference>
<evidence type="ECO:0000256" key="1">
    <source>
        <dbReference type="SAM" id="MobiDB-lite"/>
    </source>
</evidence>
<dbReference type="PROSITE" id="PS00134">
    <property type="entry name" value="TRYPSIN_HIS"/>
    <property type="match status" value="1"/>
</dbReference>
<feature type="chain" id="PRO_5046439663" evidence="2">
    <location>
        <begin position="32"/>
        <end position="294"/>
    </location>
</feature>
<sequence length="294" mass="30023">MRPLLITPLVAAVAAALIATTDALDSSPATASVRPVATATHAPVAPTATVRSAVATPSPTAAPSAAKSAAPPPSASAAALGRTAVAPADDVSAKVGVLFTGDTPAGSHFCSASVVRSATRNLLVTAAHCVGSTDGLQFAPGYRDGHTPYGTWQVTRVYTADGWASDEDQDEDFAILQVAPNSGHDIEDIVGGNPLGFDDDFSDQVDLYGYPAGTEAPLLCTNTTTQQATYQRRIDCPAYPGGTSGGPWISTRTGEVVGVIGGYQQGGDTPDTSYSSYFDHTMTALYRKAVTGSA</sequence>
<evidence type="ECO:0000256" key="2">
    <source>
        <dbReference type="SAM" id="SignalP"/>
    </source>
</evidence>
<accession>A0ABW2FMF0</accession>
<protein>
    <submittedName>
        <fullName evidence="3">Trypsin-like serine peptidase</fullName>
        <ecNumber evidence="3">3.4.21.-</ecNumber>
    </submittedName>
</protein>
<dbReference type="EMBL" id="JBHTAJ010000003">
    <property type="protein sequence ID" value="MFC7178415.1"/>
    <property type="molecule type" value="Genomic_DNA"/>
</dbReference>
<feature type="signal peptide" evidence="2">
    <location>
        <begin position="1"/>
        <end position="31"/>
    </location>
</feature>
<dbReference type="EC" id="3.4.21.-" evidence="3"/>
<organism evidence="3 4">
    <name type="scientific">Kitasatospora paranensis</name>
    <dbReference type="NCBI Taxonomy" id="258053"/>
    <lineage>
        <taxon>Bacteria</taxon>
        <taxon>Bacillati</taxon>
        <taxon>Actinomycetota</taxon>
        <taxon>Actinomycetes</taxon>
        <taxon>Kitasatosporales</taxon>
        <taxon>Streptomycetaceae</taxon>
        <taxon>Kitasatospora</taxon>
    </lineage>
</organism>
<reference evidence="4" key="1">
    <citation type="journal article" date="2019" name="Int. J. Syst. Evol. Microbiol.">
        <title>The Global Catalogue of Microorganisms (GCM) 10K type strain sequencing project: providing services to taxonomists for standard genome sequencing and annotation.</title>
        <authorList>
            <consortium name="The Broad Institute Genomics Platform"/>
            <consortium name="The Broad Institute Genome Sequencing Center for Infectious Disease"/>
            <person name="Wu L."/>
            <person name="Ma J."/>
        </authorList>
    </citation>
    <scope>NUCLEOTIDE SEQUENCE [LARGE SCALE GENOMIC DNA]</scope>
    <source>
        <strain evidence="4">CGMCC 1.12859</strain>
    </source>
</reference>
<evidence type="ECO:0000313" key="3">
    <source>
        <dbReference type="EMBL" id="MFC7178415.1"/>
    </source>
</evidence>
<feature type="region of interest" description="Disordered" evidence="1">
    <location>
        <begin position="49"/>
        <end position="74"/>
    </location>
</feature>
<gene>
    <name evidence="3" type="ORF">ACFQMG_02415</name>
</gene>
<keyword evidence="3" id="KW-0378">Hydrolase</keyword>
<dbReference type="Gene3D" id="2.40.10.10">
    <property type="entry name" value="Trypsin-like serine proteases"/>
    <property type="match status" value="2"/>
</dbReference>
<evidence type="ECO:0000313" key="4">
    <source>
        <dbReference type="Proteomes" id="UP001596435"/>
    </source>
</evidence>
<keyword evidence="2" id="KW-0732">Signal</keyword>
<comment type="caution">
    <text evidence="3">The sequence shown here is derived from an EMBL/GenBank/DDBJ whole genome shotgun (WGS) entry which is preliminary data.</text>
</comment>
<dbReference type="SUPFAM" id="SSF50494">
    <property type="entry name" value="Trypsin-like serine proteases"/>
    <property type="match status" value="1"/>
</dbReference>
<dbReference type="Pfam" id="PF13365">
    <property type="entry name" value="Trypsin_2"/>
    <property type="match status" value="1"/>
</dbReference>
<keyword evidence="4" id="KW-1185">Reference proteome</keyword>